<dbReference type="FunFam" id="3.40.190.10:FF:000035">
    <property type="entry name" value="Molybdate ABC transporter substrate-binding protein"/>
    <property type="match status" value="1"/>
</dbReference>
<dbReference type="Proteomes" id="UP000660110">
    <property type="component" value="Unassembled WGS sequence"/>
</dbReference>
<dbReference type="PIRSF" id="PIRSF004846">
    <property type="entry name" value="ModA"/>
    <property type="match status" value="1"/>
</dbReference>
<feature type="binding site" evidence="5">
    <location>
        <position position="36"/>
    </location>
    <ligand>
        <name>molybdate</name>
        <dbReference type="ChEBI" id="CHEBI:36264"/>
    </ligand>
</feature>
<organism evidence="6 7">
    <name type="scientific">Halobacillus andaensis</name>
    <dbReference type="NCBI Taxonomy" id="1176239"/>
    <lineage>
        <taxon>Bacteria</taxon>
        <taxon>Bacillati</taxon>
        <taxon>Bacillota</taxon>
        <taxon>Bacilli</taxon>
        <taxon>Bacillales</taxon>
        <taxon>Bacillaceae</taxon>
        <taxon>Halobacillus</taxon>
    </lineage>
</organism>
<dbReference type="GO" id="GO:0015689">
    <property type="term" value="P:molybdate ion transport"/>
    <property type="evidence" value="ECO:0007669"/>
    <property type="project" value="InterPro"/>
</dbReference>
<accession>A0A917B1I1</accession>
<evidence type="ECO:0000256" key="5">
    <source>
        <dbReference type="PIRSR" id="PIRSR004846-1"/>
    </source>
</evidence>
<evidence type="ECO:0000256" key="1">
    <source>
        <dbReference type="ARBA" id="ARBA00009175"/>
    </source>
</evidence>
<proteinExistence type="inferred from homology"/>
<dbReference type="InterPro" id="IPR005950">
    <property type="entry name" value="ModA"/>
</dbReference>
<keyword evidence="3 5" id="KW-0479">Metal-binding</keyword>
<dbReference type="GO" id="GO:1901359">
    <property type="term" value="F:tungstate binding"/>
    <property type="evidence" value="ECO:0007669"/>
    <property type="project" value="UniProtKB-ARBA"/>
</dbReference>
<gene>
    <name evidence="6" type="primary">modA</name>
    <name evidence="6" type="ORF">GCM10010954_14750</name>
</gene>
<dbReference type="AlphaFoldDB" id="A0A917B1I1"/>
<dbReference type="GO" id="GO:0046872">
    <property type="term" value="F:metal ion binding"/>
    <property type="evidence" value="ECO:0007669"/>
    <property type="project" value="UniProtKB-KW"/>
</dbReference>
<comment type="caution">
    <text evidence="6">The sequence shown here is derived from an EMBL/GenBank/DDBJ whole genome shotgun (WGS) entry which is preliminary data.</text>
</comment>
<dbReference type="PANTHER" id="PTHR30632:SF0">
    <property type="entry name" value="SULFATE-BINDING PROTEIN"/>
    <property type="match status" value="1"/>
</dbReference>
<dbReference type="Gene3D" id="3.40.190.10">
    <property type="entry name" value="Periplasmic binding protein-like II"/>
    <property type="match status" value="2"/>
</dbReference>
<keyword evidence="4" id="KW-0732">Signal</keyword>
<dbReference type="InterPro" id="IPR050682">
    <property type="entry name" value="ModA/WtpA"/>
</dbReference>
<dbReference type="GO" id="GO:0030973">
    <property type="term" value="F:molybdate ion binding"/>
    <property type="evidence" value="ECO:0007669"/>
    <property type="project" value="UniProtKB-ARBA"/>
</dbReference>
<evidence type="ECO:0000256" key="3">
    <source>
        <dbReference type="ARBA" id="ARBA00022723"/>
    </source>
</evidence>
<evidence type="ECO:0000256" key="4">
    <source>
        <dbReference type="ARBA" id="ARBA00022729"/>
    </source>
</evidence>
<feature type="binding site" evidence="5">
    <location>
        <position position="190"/>
    </location>
    <ligand>
        <name>molybdate</name>
        <dbReference type="ChEBI" id="CHEBI:36264"/>
    </ligand>
</feature>
<dbReference type="EMBL" id="BMEL01000002">
    <property type="protein sequence ID" value="GGF17135.1"/>
    <property type="molecule type" value="Genomic_DNA"/>
</dbReference>
<feature type="binding site" evidence="5">
    <location>
        <position position="63"/>
    </location>
    <ligand>
        <name>molybdate</name>
        <dbReference type="ChEBI" id="CHEBI:36264"/>
    </ligand>
</feature>
<protein>
    <submittedName>
        <fullName evidence="6">Molybdate ABC transporter substrate-binding protein</fullName>
    </submittedName>
</protein>
<dbReference type="Pfam" id="PF13531">
    <property type="entry name" value="SBP_bac_11"/>
    <property type="match status" value="1"/>
</dbReference>
<dbReference type="NCBIfam" id="TIGR01256">
    <property type="entry name" value="modA"/>
    <property type="match status" value="1"/>
</dbReference>
<reference evidence="6" key="2">
    <citation type="submission" date="2020-09" db="EMBL/GenBank/DDBJ databases">
        <authorList>
            <person name="Sun Q."/>
            <person name="Zhou Y."/>
        </authorList>
    </citation>
    <scope>NUCLEOTIDE SEQUENCE</scope>
    <source>
        <strain evidence="6">CGMCC 1.12153</strain>
    </source>
</reference>
<reference evidence="6" key="1">
    <citation type="journal article" date="2014" name="Int. J. Syst. Evol. Microbiol.">
        <title>Complete genome sequence of Corynebacterium casei LMG S-19264T (=DSM 44701T), isolated from a smear-ripened cheese.</title>
        <authorList>
            <consortium name="US DOE Joint Genome Institute (JGI-PGF)"/>
            <person name="Walter F."/>
            <person name="Albersmeier A."/>
            <person name="Kalinowski J."/>
            <person name="Ruckert C."/>
        </authorList>
    </citation>
    <scope>NUCLEOTIDE SEQUENCE</scope>
    <source>
        <strain evidence="6">CGMCC 1.12153</strain>
    </source>
</reference>
<keyword evidence="7" id="KW-1185">Reference proteome</keyword>
<name>A0A917B1I1_HALAA</name>
<evidence type="ECO:0000313" key="7">
    <source>
        <dbReference type="Proteomes" id="UP000660110"/>
    </source>
</evidence>
<dbReference type="PROSITE" id="PS51257">
    <property type="entry name" value="PROKAR_LIPOPROTEIN"/>
    <property type="match status" value="1"/>
</dbReference>
<dbReference type="SUPFAM" id="SSF53850">
    <property type="entry name" value="Periplasmic binding protein-like II"/>
    <property type="match status" value="1"/>
</dbReference>
<evidence type="ECO:0000256" key="2">
    <source>
        <dbReference type="ARBA" id="ARBA00022505"/>
    </source>
</evidence>
<dbReference type="RefSeq" id="WP_188376865.1">
    <property type="nucleotide sequence ID" value="NZ_BMEL01000002.1"/>
</dbReference>
<feature type="binding site" evidence="5">
    <location>
        <position position="145"/>
    </location>
    <ligand>
        <name>molybdate</name>
        <dbReference type="ChEBI" id="CHEBI:36264"/>
    </ligand>
</feature>
<dbReference type="PANTHER" id="PTHR30632">
    <property type="entry name" value="MOLYBDATE-BINDING PERIPLASMIC PROTEIN"/>
    <property type="match status" value="1"/>
</dbReference>
<comment type="similarity">
    <text evidence="1">Belongs to the bacterial solute-binding protein ModA family.</text>
</comment>
<evidence type="ECO:0000313" key="6">
    <source>
        <dbReference type="EMBL" id="GGF17135.1"/>
    </source>
</evidence>
<sequence>MYTKIIVICFIPLLIFTGCQQSEGQEVELTISTAASLIDVMEEIAEDYEKEHSVSITLNAGSSGKIAQQIQQGAPVDAIISADEQWTNRLAEGEHIHTDTQQAIVENTLVLIASEGNNKSIEHLAQLSIKDDASIVIGDPDSVPAGKYARQSLQQAGIWEDIEDHLVYANDARQVLTYVESNNADFGLVYTSDAMVSEQVKVINEVGANTHDTIVYPAAVTSQSTNPDEAEAFLDSLQSEETQEIFKSYGFKLEQE</sequence>
<keyword evidence="2 5" id="KW-0500">Molybdenum</keyword>